<accession>A0A1I0VH07</accession>
<protein>
    <submittedName>
        <fullName evidence="1">Uncharacterized protein</fullName>
    </submittedName>
</protein>
<keyword evidence="2" id="KW-1185">Reference proteome</keyword>
<dbReference type="STRING" id="237018.SAMN04489723_101176"/>
<dbReference type="Proteomes" id="UP000198790">
    <property type="component" value="Unassembled WGS sequence"/>
</dbReference>
<organism evidence="1 2">
    <name type="scientific">Algoriphagus aquimarinus</name>
    <dbReference type="NCBI Taxonomy" id="237018"/>
    <lineage>
        <taxon>Bacteria</taxon>
        <taxon>Pseudomonadati</taxon>
        <taxon>Bacteroidota</taxon>
        <taxon>Cytophagia</taxon>
        <taxon>Cytophagales</taxon>
        <taxon>Cyclobacteriaceae</taxon>
        <taxon>Algoriphagus</taxon>
    </lineage>
</organism>
<proteinExistence type="predicted"/>
<dbReference type="EMBL" id="FOKK01000001">
    <property type="protein sequence ID" value="SFA75313.1"/>
    <property type="molecule type" value="Genomic_DNA"/>
</dbReference>
<evidence type="ECO:0000313" key="1">
    <source>
        <dbReference type="EMBL" id="SFA75313.1"/>
    </source>
</evidence>
<evidence type="ECO:0000313" key="2">
    <source>
        <dbReference type="Proteomes" id="UP000198790"/>
    </source>
</evidence>
<sequence>MKTWTKHFENELMEKSITISKAKPTIKSMDYELLRTEAISYIQRIGGKIWTDYNSHDPGITILEVLCYAITDLGYRSNFPVQDLLADESGSLKNQFFPASKILPSTPVTINDYRKFLMDVEHVDEADLDCPRAGIKNAWIIIRESNKIPIYPDRKEKKLAYKPFPTGEKALQLGILYDVLLEFDSCENLGDLNENKISMEIEVDEHPDLEGVVIDIQIEFPRWDATNVDWEDPVSIRKSVHSISIQFQNLPDGITMDFDLSPSNLIELKGSKLVAEGLDPLDGLVALSNQVNNFTYTSPEGILALYLKKVAKIRQILDQAKSSLHAHRNLCEDFVDFHALRVEEILVCADIELSPNAPINETEALIFQAISAFLSPQVNFFSLEEMLNRCKDEALPIAKIQQNPAKIWIEIPTSDYPKPKSKLSIIGSGGNVGIYEALEVKTDPKNSKFCEILLTPNFPSPVLMDDDQVFLGNWEESQCVPTEKLFEGPLLKHGFIDEEDLIKADRRSSIHVTDLIHIIMDIPGVQAVKSIQIANKPQDNASGSIPSKSVRWCLELAIDDYYVPRLNTELSKITYFKEELPFRANREKVEDLLEAYKAGERKQKLYYPKLDFDLPQGNYRNPGDYESIQNDFPLVYGITEAGMLPKSQGRPNLPQVQQLKAYLMVFEQLLVNYLSQLENVKHLFSIDNSKDEFGNPIIDATYFSQSLENLTPDGAVLWKDLVALEPTVKEITESVADFQIRRNRFLDHLLARFAEQFTDYGLLALRLNPAEGQARLIEDKMAFLNAYPKISSERGKGFDYKIGDHFWHRENLSGLENRIQGLMGIREKSATWLRFSPAFEFVETAGNWKVKVKDSTDVLVFELTGDFPNQEEAASALEIALLIGASKENYQISTGDVGFYFELLWEGSSIGKSLKVDFGDDTAGGDTDLALTEVWEILRTEFLNNPLANRKNLSLALEAFWEADITVSLAPAPPKYTLEYALFDAPFGAGTKIIEGTLEVEVPDATSEPELQELAEERLEEIIWQICTAGVMEAAYVTDPAPYASPYKFSVTDPIRGGVLAKSVDSDFNVPLATAILNEDWGDSWLVQAGFEPIELNITESTAIGPFIQLKANPAPQKSDQIHFERAFEIIGLDLNSHQITIEGLHASLFEEYEDFEVQFMLGETEHLIYYAIHQVREEGGNTILVTKKTPRPDLVEDPENSEEQPGGFVILSRQFDVVSASGDTFRILGGADIKAIQKVQQFFVREFFSHEGTHLIEHILLRPKIKGKYKVPDGMGGVITETLGDKLLDPHSEEECVCTLDDPYTCMAHVILPYWSGRFTNTEFRRFLEKKIKRETPAHVFLTICWISPSHMKALELAWKLWLLETLKTTQEPKKLAETLAGLIDALAQIRNVYPVGTLHDCDEDENLENSIILNSSSLGEF</sequence>
<name>A0A1I0VH07_9BACT</name>
<reference evidence="1 2" key="1">
    <citation type="submission" date="2016-10" db="EMBL/GenBank/DDBJ databases">
        <authorList>
            <person name="de Groot N.N."/>
        </authorList>
    </citation>
    <scope>NUCLEOTIDE SEQUENCE [LARGE SCALE GENOMIC DNA]</scope>
    <source>
        <strain evidence="1 2">DSM 23399</strain>
    </source>
</reference>
<gene>
    <name evidence="1" type="ORF">SAMN04489723_101176</name>
</gene>